<dbReference type="EMBL" id="AZEH01000039">
    <property type="protein sequence ID" value="KRL04404.1"/>
    <property type="molecule type" value="Genomic_DNA"/>
</dbReference>
<dbReference type="Proteomes" id="UP000051686">
    <property type="component" value="Unassembled WGS sequence"/>
</dbReference>
<name>A0A0R1MET4_9LACO</name>
<evidence type="ECO:0000313" key="1">
    <source>
        <dbReference type="EMBL" id="KRL04404.1"/>
    </source>
</evidence>
<comment type="caution">
    <text evidence="1">The sequence shown here is derived from an EMBL/GenBank/DDBJ whole genome shotgun (WGS) entry which is preliminary data.</text>
</comment>
<proteinExistence type="predicted"/>
<reference evidence="1 2" key="1">
    <citation type="journal article" date="2015" name="Genome Announc.">
        <title>Expanding the biotechnology potential of lactobacilli through comparative genomics of 213 strains and associated genera.</title>
        <authorList>
            <person name="Sun Z."/>
            <person name="Harris H.M."/>
            <person name="McCann A."/>
            <person name="Guo C."/>
            <person name="Argimon S."/>
            <person name="Zhang W."/>
            <person name="Yang X."/>
            <person name="Jeffery I.B."/>
            <person name="Cooney J.C."/>
            <person name="Kagawa T.F."/>
            <person name="Liu W."/>
            <person name="Song Y."/>
            <person name="Salvetti E."/>
            <person name="Wrobel A."/>
            <person name="Rasinkangas P."/>
            <person name="Parkhill J."/>
            <person name="Rea M.C."/>
            <person name="O'Sullivan O."/>
            <person name="Ritari J."/>
            <person name="Douillard F.P."/>
            <person name="Paul Ross R."/>
            <person name="Yang R."/>
            <person name="Briner A.E."/>
            <person name="Felis G.E."/>
            <person name="de Vos W.M."/>
            <person name="Barrangou R."/>
            <person name="Klaenhammer T.R."/>
            <person name="Caufield P.W."/>
            <person name="Cui Y."/>
            <person name="Zhang H."/>
            <person name="O'Toole P.W."/>
        </authorList>
    </citation>
    <scope>NUCLEOTIDE SEQUENCE [LARGE SCALE GENOMIC DNA]</scope>
    <source>
        <strain evidence="1 2">DSM 19972</strain>
    </source>
</reference>
<keyword evidence="2" id="KW-1185">Reference proteome</keyword>
<evidence type="ECO:0000313" key="2">
    <source>
        <dbReference type="Proteomes" id="UP000051686"/>
    </source>
</evidence>
<dbReference type="AlphaFoldDB" id="A0A0R1MET4"/>
<accession>A0A0R1MET4</accession>
<dbReference type="PATRIC" id="fig|1423777.3.peg.1582"/>
<organism evidence="1 2">
    <name type="scientific">Liquorilactobacillus oeni DSM 19972</name>
    <dbReference type="NCBI Taxonomy" id="1423777"/>
    <lineage>
        <taxon>Bacteria</taxon>
        <taxon>Bacillati</taxon>
        <taxon>Bacillota</taxon>
        <taxon>Bacilli</taxon>
        <taxon>Lactobacillales</taxon>
        <taxon>Lactobacillaceae</taxon>
        <taxon>Liquorilactobacillus</taxon>
    </lineage>
</organism>
<gene>
    <name evidence="1" type="ORF">FD46_GL001532</name>
</gene>
<sequence>MKNKISFVINDISKKLKDNPNTNFIDIWLQRMTLLIDRKYKYMDPLCQKVYYNEKVQIWNSFWIKNL</sequence>
<protein>
    <submittedName>
        <fullName evidence="1">Uncharacterized protein</fullName>
    </submittedName>
</protein>